<dbReference type="Pfam" id="PF00664">
    <property type="entry name" value="ABC_membrane"/>
    <property type="match status" value="2"/>
</dbReference>
<dbReference type="PROSITE" id="PS00211">
    <property type="entry name" value="ABC_TRANSPORTER_1"/>
    <property type="match status" value="2"/>
</dbReference>
<dbReference type="InterPro" id="IPR017871">
    <property type="entry name" value="ABC_transporter-like_CS"/>
</dbReference>
<feature type="transmembrane region" description="Helical" evidence="11">
    <location>
        <begin position="141"/>
        <end position="163"/>
    </location>
</feature>
<dbReference type="InterPro" id="IPR003593">
    <property type="entry name" value="AAA+_ATPase"/>
</dbReference>
<organism evidence="14 15">
    <name type="scientific">Lichtheimia corymbifera JMRC:FSU:9682</name>
    <dbReference type="NCBI Taxonomy" id="1263082"/>
    <lineage>
        <taxon>Eukaryota</taxon>
        <taxon>Fungi</taxon>
        <taxon>Fungi incertae sedis</taxon>
        <taxon>Mucoromycota</taxon>
        <taxon>Mucoromycotina</taxon>
        <taxon>Mucoromycetes</taxon>
        <taxon>Mucorales</taxon>
        <taxon>Lichtheimiaceae</taxon>
        <taxon>Lichtheimia</taxon>
    </lineage>
</organism>
<evidence type="ECO:0000256" key="2">
    <source>
        <dbReference type="ARBA" id="ARBA00007577"/>
    </source>
</evidence>
<keyword evidence="7 11" id="KW-1133">Transmembrane helix</keyword>
<dbReference type="GO" id="GO:0005743">
    <property type="term" value="C:mitochondrial inner membrane"/>
    <property type="evidence" value="ECO:0007669"/>
    <property type="project" value="TreeGrafter"/>
</dbReference>
<dbReference type="SMART" id="SM00382">
    <property type="entry name" value="AAA"/>
    <property type="match status" value="2"/>
</dbReference>
<dbReference type="InterPro" id="IPR027417">
    <property type="entry name" value="P-loop_NTPase"/>
</dbReference>
<evidence type="ECO:0000256" key="7">
    <source>
        <dbReference type="ARBA" id="ARBA00022989"/>
    </source>
</evidence>
<dbReference type="FunFam" id="3.40.50.300:FF:000205">
    <property type="entry name" value="ABC transporter B family member 4"/>
    <property type="match status" value="1"/>
</dbReference>
<dbReference type="CDD" id="cd18578">
    <property type="entry name" value="ABC_6TM_Pgp_ABCB1_D2_like"/>
    <property type="match status" value="1"/>
</dbReference>
<dbReference type="InterPro" id="IPR011527">
    <property type="entry name" value="ABC1_TM_dom"/>
</dbReference>
<dbReference type="Pfam" id="PF00005">
    <property type="entry name" value="ABC_tran"/>
    <property type="match status" value="2"/>
</dbReference>
<comment type="subcellular location">
    <subcellularLocation>
        <location evidence="1">Membrane</location>
        <topology evidence="1">Multi-pass membrane protein</topology>
    </subcellularLocation>
</comment>
<feature type="domain" description="ABC transmembrane type-1" evidence="13">
    <location>
        <begin position="783"/>
        <end position="1074"/>
    </location>
</feature>
<evidence type="ECO:0000256" key="4">
    <source>
        <dbReference type="ARBA" id="ARBA00022692"/>
    </source>
</evidence>
<reference evidence="14" key="1">
    <citation type="submission" date="2013-08" db="EMBL/GenBank/DDBJ databases">
        <title>Gene expansion shapes genome architecture in the human pathogen Lichtheimia corymbifera: an evolutionary genomics analysis in the ancient terrestrial Mucorales (Mucoromycotina).</title>
        <authorList>
            <person name="Schwartze V.U."/>
            <person name="Winter S."/>
            <person name="Shelest E."/>
            <person name="Marcet-Houben M."/>
            <person name="Horn F."/>
            <person name="Wehner S."/>
            <person name="Hoffmann K."/>
            <person name="Riege K."/>
            <person name="Sammeth M."/>
            <person name="Nowrousian M."/>
            <person name="Valiante V."/>
            <person name="Linde J."/>
            <person name="Jacobsen I.D."/>
            <person name="Marz M."/>
            <person name="Brakhage A.A."/>
            <person name="Gabaldon T."/>
            <person name="Bocker S."/>
            <person name="Voigt K."/>
        </authorList>
    </citation>
    <scope>NUCLEOTIDE SEQUENCE [LARGE SCALE GENOMIC DNA]</scope>
    <source>
        <strain evidence="14">FSU 9682</strain>
    </source>
</reference>
<accession>A0A068RLH9</accession>
<feature type="transmembrane region" description="Helical" evidence="11">
    <location>
        <begin position="324"/>
        <end position="349"/>
    </location>
</feature>
<dbReference type="GO" id="GO:0005524">
    <property type="term" value="F:ATP binding"/>
    <property type="evidence" value="ECO:0007669"/>
    <property type="project" value="UniProtKB-KW"/>
</dbReference>
<dbReference type="Gene3D" id="3.40.50.300">
    <property type="entry name" value="P-loop containing nucleotide triphosphate hydrolases"/>
    <property type="match status" value="2"/>
</dbReference>
<dbReference type="PANTHER" id="PTHR43394">
    <property type="entry name" value="ATP-DEPENDENT PERMEASE MDL1, MITOCHONDRIAL"/>
    <property type="match status" value="1"/>
</dbReference>
<comment type="caution">
    <text evidence="14">The sequence shown here is derived from an EMBL/GenBank/DDBJ whole genome shotgun (WGS) entry which is preliminary data.</text>
</comment>
<feature type="coiled-coil region" evidence="9">
    <location>
        <begin position="706"/>
        <end position="764"/>
    </location>
</feature>
<dbReference type="SUPFAM" id="SSF52540">
    <property type="entry name" value="P-loop containing nucleoside triphosphate hydrolases"/>
    <property type="match status" value="2"/>
</dbReference>
<dbReference type="PROSITE" id="PS50929">
    <property type="entry name" value="ABC_TM1F"/>
    <property type="match status" value="2"/>
</dbReference>
<feature type="transmembrane region" description="Helical" evidence="11">
    <location>
        <begin position="96"/>
        <end position="121"/>
    </location>
</feature>
<feature type="transmembrane region" description="Helical" evidence="11">
    <location>
        <begin position="779"/>
        <end position="808"/>
    </location>
</feature>
<evidence type="ECO:0000256" key="1">
    <source>
        <dbReference type="ARBA" id="ARBA00004141"/>
    </source>
</evidence>
<dbReference type="PANTHER" id="PTHR43394:SF27">
    <property type="entry name" value="ATP-DEPENDENT TRANSLOCASE ABCB1-LIKE"/>
    <property type="match status" value="1"/>
</dbReference>
<dbReference type="InterPro" id="IPR039421">
    <property type="entry name" value="Type_1_exporter"/>
</dbReference>
<evidence type="ECO:0000256" key="9">
    <source>
        <dbReference type="SAM" id="Coils"/>
    </source>
</evidence>
<name>A0A068RLH9_9FUNG</name>
<evidence type="ECO:0000256" key="3">
    <source>
        <dbReference type="ARBA" id="ARBA00022448"/>
    </source>
</evidence>
<feature type="transmembrane region" description="Helical" evidence="11">
    <location>
        <begin position="828"/>
        <end position="851"/>
    </location>
</feature>
<dbReference type="Gene3D" id="1.20.1560.10">
    <property type="entry name" value="ABC transporter type 1, transmembrane domain"/>
    <property type="match status" value="1"/>
</dbReference>
<evidence type="ECO:0000256" key="10">
    <source>
        <dbReference type="SAM" id="MobiDB-lite"/>
    </source>
</evidence>
<keyword evidence="15" id="KW-1185">Reference proteome</keyword>
<dbReference type="OrthoDB" id="6500128at2759"/>
<dbReference type="Proteomes" id="UP000027586">
    <property type="component" value="Unassembled WGS sequence"/>
</dbReference>
<dbReference type="SUPFAM" id="SSF90123">
    <property type="entry name" value="ABC transporter transmembrane region"/>
    <property type="match status" value="2"/>
</dbReference>
<dbReference type="STRING" id="1263082.A0A068RLH9"/>
<dbReference type="InterPro" id="IPR036640">
    <property type="entry name" value="ABC1_TM_sf"/>
</dbReference>
<feature type="transmembrane region" description="Helical" evidence="11">
    <location>
        <begin position="221"/>
        <end position="240"/>
    </location>
</feature>
<feature type="compositionally biased region" description="Polar residues" evidence="10">
    <location>
        <begin position="1"/>
        <end position="19"/>
    </location>
</feature>
<dbReference type="InterPro" id="IPR003439">
    <property type="entry name" value="ABC_transporter-like_ATP-bd"/>
</dbReference>
<evidence type="ECO:0000313" key="14">
    <source>
        <dbReference type="EMBL" id="CDH50555.1"/>
    </source>
</evidence>
<feature type="region of interest" description="Disordered" evidence="10">
    <location>
        <begin position="1"/>
        <end position="77"/>
    </location>
</feature>
<dbReference type="GO" id="GO:0090374">
    <property type="term" value="P:oligopeptide export from mitochondrion"/>
    <property type="evidence" value="ECO:0007669"/>
    <property type="project" value="TreeGrafter"/>
</dbReference>
<feature type="domain" description="ABC transporter" evidence="12">
    <location>
        <begin position="445"/>
        <end position="683"/>
    </location>
</feature>
<dbReference type="PROSITE" id="PS50893">
    <property type="entry name" value="ABC_TRANSPORTER_2"/>
    <property type="match status" value="2"/>
</dbReference>
<feature type="compositionally biased region" description="Basic and acidic residues" evidence="10">
    <location>
        <begin position="20"/>
        <end position="63"/>
    </location>
</feature>
<dbReference type="FunFam" id="3.40.50.300:FF:000916">
    <property type="entry name" value="ABC transporter B family member 9"/>
    <property type="match status" value="1"/>
</dbReference>
<gene>
    <name evidence="14" type="ORF">LCOR_02267.1</name>
</gene>
<dbReference type="CDD" id="cd03249">
    <property type="entry name" value="ABC_MTABC3_MDL1_MDL2"/>
    <property type="match status" value="2"/>
</dbReference>
<keyword evidence="6" id="KW-0067">ATP-binding</keyword>
<dbReference type="EMBL" id="CBTN010000007">
    <property type="protein sequence ID" value="CDH50555.1"/>
    <property type="molecule type" value="Genomic_DNA"/>
</dbReference>
<protein>
    <submittedName>
        <fullName evidence="14">Multidrug resistance protein 1</fullName>
    </submittedName>
</protein>
<sequence length="1358" mass="149440">MTGSKAASIQSSSTVQQEIQVKESDLSIASHDKHSTIDEKHSMSIAEEHAPIQQSEKESKNDKDEEDGDDKKKKKKKKEPSVPIYKLFRFATPLEMIGILISMVLSVGVGAMQPVVIIIFGDFLGNFQAALSVEGASFTDATYDLILVFVYMGTATLLAAYIAQSTLIMTGESQARRIRELYVHSILRQDMSWFDKAEEGSLTTRLAADTQLIQDGISEKFGIFLQSIGAFITGFIVAFVKGWRLAVVILATMPVLAAVGGAIGYFITKFTLRVQDSYAGAGTIAEQVFSGIRTVYSFSLQDRFDKMYAEKLVDARKTGVQRGLALGAGFAVFLFVLFATYGLAFWYGGKLVSESMMTGDLVLVVFFAEVIGAMSLMQLPPNLSAVSTACGAAYKIYSTIDRVPEIDIDNEGGIKPEKVTGEIEFKNVQFKYPTRPGKPSSLLFLALHNMTFIKYQITDVTILKNLNIKIKPGMTVAFVGPSGSGKSTSVQLIQRFYDPIAGQVTLDGHDLKDLNVQWLRKQIGVVSQEPVLFNMTIRQNLLMGVDREDVSREEIIEACKKANCHTFISQLSMGYDTMVGEHGGMLSGGQKQRIAIARAILKNPTILLLDEATSALDTQSERLVQRALDAAAADRTTITIAHRLSTIRNSDLIVVMDKGDLVEQGTHDELLALGGVYSELVKKQQIATKQVGGTDDDEDIDEEAMMQKETEELLKQQQRIEELAAAEKDNKSDHLVRMSTVSSVDAFELKLRKQKEERKQRKKQKAPIGKILQQMRPEWHLLATGTVSAAIAGAVFPCFSLIFARVVSVMILLPPDQVAPAPMQGANLYAFIFVMLGVASFIGFGGQIISFEVAGERYTERLRAEIFRAYMKQEIGYYDDEENSMGALTSKLAIDSKNVNELVTKCWGDIMQIISTAITGLVISFVHSWLLTLIVLCMSPFIGGATYYESTIHRGFEDKTAKANEQSGEVAGEAIKEVRTVAALNKQAHFEQKFSHALEYPHKLAVKKAYLSSIGYALQQGIMMYTNAVSFYAGVRLIDQGRIDFQQMMVCMMAVLITAQGIGRASVFTSTAAKAKNSAIAAFEVLDRKSEIDPDLEGMEPTSSNIHGDIQFKDITFRYPARPDIPIFDGEFNLDGKSGQTIALVGPSGCGKSTTIGMLQRWYDPIDGTVRLDEHNIKNFTLGNLRSHMALVGQEPVLFDMTIAENIRFGVDESKNITQEDVEEACKAANIHKFISELPDGYNTRVGDKGSQLSGGQKQRIAIARALIRKPKVLLLDEATSALDSESEKLVQQAIDNIISEGGRTTLTIAHRLSTIQTADLICVIKGGRVVEQGTHWELLKLDGEYASLVRQQSLNAH</sequence>
<dbReference type="VEuPathDB" id="FungiDB:LCOR_02267.1"/>
<evidence type="ECO:0000256" key="5">
    <source>
        <dbReference type="ARBA" id="ARBA00022741"/>
    </source>
</evidence>
<keyword evidence="9" id="KW-0175">Coiled coil</keyword>
<feature type="domain" description="ABC transmembrane type-1" evidence="13">
    <location>
        <begin position="100"/>
        <end position="388"/>
    </location>
</feature>
<feature type="transmembrane region" description="Helical" evidence="11">
    <location>
        <begin position="921"/>
        <end position="942"/>
    </location>
</feature>
<dbReference type="FunFam" id="1.20.1560.10:FF:000009">
    <property type="entry name" value="ABC transporter B family member 1"/>
    <property type="match status" value="1"/>
</dbReference>
<keyword evidence="5" id="KW-0547">Nucleotide-binding</keyword>
<evidence type="ECO:0000259" key="12">
    <source>
        <dbReference type="PROSITE" id="PS50893"/>
    </source>
</evidence>
<comment type="similarity">
    <text evidence="2">Belongs to the ABC transporter superfamily. ABCB family. Multidrug resistance exporter (TC 3.A.1.201) subfamily.</text>
</comment>
<dbReference type="GO" id="GO:0015421">
    <property type="term" value="F:ABC-type oligopeptide transporter activity"/>
    <property type="evidence" value="ECO:0007669"/>
    <property type="project" value="TreeGrafter"/>
</dbReference>
<evidence type="ECO:0000256" key="8">
    <source>
        <dbReference type="ARBA" id="ARBA00023136"/>
    </source>
</evidence>
<dbReference type="CDD" id="cd18577">
    <property type="entry name" value="ABC_6TM_Pgp_ABCB1_D1_like"/>
    <property type="match status" value="1"/>
</dbReference>
<feature type="domain" description="ABC transporter" evidence="12">
    <location>
        <begin position="1110"/>
        <end position="1352"/>
    </location>
</feature>
<proteinExistence type="inferred from homology"/>
<evidence type="ECO:0000259" key="13">
    <source>
        <dbReference type="PROSITE" id="PS50929"/>
    </source>
</evidence>
<keyword evidence="3" id="KW-0813">Transport</keyword>
<feature type="transmembrane region" description="Helical" evidence="11">
    <location>
        <begin position="246"/>
        <end position="267"/>
    </location>
</feature>
<keyword evidence="8 11" id="KW-0472">Membrane</keyword>
<evidence type="ECO:0000313" key="15">
    <source>
        <dbReference type="Proteomes" id="UP000027586"/>
    </source>
</evidence>
<keyword evidence="4 11" id="KW-0812">Transmembrane</keyword>
<evidence type="ECO:0000256" key="6">
    <source>
        <dbReference type="ARBA" id="ARBA00022840"/>
    </source>
</evidence>
<dbReference type="GO" id="GO:0016887">
    <property type="term" value="F:ATP hydrolysis activity"/>
    <property type="evidence" value="ECO:0007669"/>
    <property type="project" value="InterPro"/>
</dbReference>
<feature type="transmembrane region" description="Helical" evidence="11">
    <location>
        <begin position="361"/>
        <end position="379"/>
    </location>
</feature>
<evidence type="ECO:0000256" key="11">
    <source>
        <dbReference type="SAM" id="Phobius"/>
    </source>
</evidence>